<dbReference type="Proteomes" id="UP000269721">
    <property type="component" value="Unassembled WGS sequence"/>
</dbReference>
<name>A0A4P9WGW7_9FUNG</name>
<dbReference type="AlphaFoldDB" id="A0A4P9WGW7"/>
<feature type="region of interest" description="Disordered" evidence="1">
    <location>
        <begin position="40"/>
        <end position="79"/>
    </location>
</feature>
<evidence type="ECO:0000313" key="2">
    <source>
        <dbReference type="EMBL" id="RKO90628.1"/>
    </source>
</evidence>
<gene>
    <name evidence="2" type="ORF">BDK51DRAFT_43513</name>
</gene>
<keyword evidence="3" id="KW-1185">Reference proteome</keyword>
<protein>
    <submittedName>
        <fullName evidence="2">Uncharacterized protein</fullName>
    </submittedName>
</protein>
<evidence type="ECO:0000256" key="1">
    <source>
        <dbReference type="SAM" id="MobiDB-lite"/>
    </source>
</evidence>
<organism evidence="2 3">
    <name type="scientific">Blyttiomyces helicus</name>
    <dbReference type="NCBI Taxonomy" id="388810"/>
    <lineage>
        <taxon>Eukaryota</taxon>
        <taxon>Fungi</taxon>
        <taxon>Fungi incertae sedis</taxon>
        <taxon>Chytridiomycota</taxon>
        <taxon>Chytridiomycota incertae sedis</taxon>
        <taxon>Chytridiomycetes</taxon>
        <taxon>Chytridiomycetes incertae sedis</taxon>
        <taxon>Blyttiomyces</taxon>
    </lineage>
</organism>
<reference evidence="3" key="1">
    <citation type="journal article" date="2018" name="Nat. Microbiol.">
        <title>Leveraging single-cell genomics to expand the fungal tree of life.</title>
        <authorList>
            <person name="Ahrendt S.R."/>
            <person name="Quandt C.A."/>
            <person name="Ciobanu D."/>
            <person name="Clum A."/>
            <person name="Salamov A."/>
            <person name="Andreopoulos B."/>
            <person name="Cheng J.F."/>
            <person name="Woyke T."/>
            <person name="Pelin A."/>
            <person name="Henrissat B."/>
            <person name="Reynolds N.K."/>
            <person name="Benny G.L."/>
            <person name="Smith M.E."/>
            <person name="James T.Y."/>
            <person name="Grigoriev I.V."/>
        </authorList>
    </citation>
    <scope>NUCLEOTIDE SEQUENCE [LARGE SCALE GENOMIC DNA]</scope>
</reference>
<proteinExistence type="predicted"/>
<dbReference type="EMBL" id="KZ995458">
    <property type="protein sequence ID" value="RKO90628.1"/>
    <property type="molecule type" value="Genomic_DNA"/>
</dbReference>
<accession>A0A4P9WGW7</accession>
<sequence>MRISLIIPIQLAQLHDPFVPMLLALGVLYIQDLIRRGIIVDSRPPPPTQTGHPECGGYTPTRLPDGPVPDPLRLSPDEDDKYSIIRYRRPRKGMRISESPERAADAR</sequence>
<evidence type="ECO:0000313" key="3">
    <source>
        <dbReference type="Proteomes" id="UP000269721"/>
    </source>
</evidence>